<keyword evidence="2" id="KW-0472">Membrane</keyword>
<feature type="transmembrane region" description="Helical" evidence="2">
    <location>
        <begin position="132"/>
        <end position="152"/>
    </location>
</feature>
<dbReference type="EMBL" id="CP159872">
    <property type="protein sequence ID" value="XCM79627.1"/>
    <property type="molecule type" value="Genomic_DNA"/>
</dbReference>
<name>A0AAU8JWW0_9ACTN</name>
<sequence>MPYSLALALTLLVEVPLYTAALAALGPVRPGRAALAAVAVNCATHPPLWWFLGRFTAGAPAAYWTAFVLAEAAVCLVEAVLLRVSAGPVRGAGLRRGGVRGAGPRRGGVRAVAGGGEGVDGTDRASHRLPPAVVLAVSGTANAASVLAGLLMTATSVS</sequence>
<dbReference type="RefSeq" id="WP_354640429.1">
    <property type="nucleotide sequence ID" value="NZ_CP159872.1"/>
</dbReference>
<feature type="transmembrane region" description="Helical" evidence="2">
    <location>
        <begin position="33"/>
        <end position="52"/>
    </location>
</feature>
<organism evidence="3">
    <name type="scientific">Kitasatospora camelliae</name>
    <dbReference type="NCBI Taxonomy" id="3156397"/>
    <lineage>
        <taxon>Bacteria</taxon>
        <taxon>Bacillati</taxon>
        <taxon>Actinomycetota</taxon>
        <taxon>Actinomycetes</taxon>
        <taxon>Kitasatosporales</taxon>
        <taxon>Streptomycetaceae</taxon>
        <taxon>Kitasatospora</taxon>
    </lineage>
</organism>
<dbReference type="AlphaFoldDB" id="A0AAU8JWW0"/>
<gene>
    <name evidence="3" type="ORF">ABWK59_12170</name>
</gene>
<keyword evidence="2" id="KW-0812">Transmembrane</keyword>
<feature type="transmembrane region" description="Helical" evidence="2">
    <location>
        <begin position="64"/>
        <end position="86"/>
    </location>
</feature>
<accession>A0AAU8JWW0</accession>
<reference evidence="3" key="1">
    <citation type="submission" date="2024-06" db="EMBL/GenBank/DDBJ databases">
        <title>The genome sequences of Kitasatospora sp. strain HUAS MG31.</title>
        <authorList>
            <person name="Mo P."/>
        </authorList>
    </citation>
    <scope>NUCLEOTIDE SEQUENCE</scope>
    <source>
        <strain evidence="3">HUAS MG31</strain>
    </source>
</reference>
<feature type="transmembrane region" description="Helical" evidence="2">
    <location>
        <begin position="6"/>
        <end position="26"/>
    </location>
</feature>
<dbReference type="KEGG" id="kcm:ABWK59_12170"/>
<keyword evidence="2" id="KW-1133">Transmembrane helix</keyword>
<evidence type="ECO:0000313" key="3">
    <source>
        <dbReference type="EMBL" id="XCM79627.1"/>
    </source>
</evidence>
<evidence type="ECO:0000256" key="2">
    <source>
        <dbReference type="SAM" id="Phobius"/>
    </source>
</evidence>
<feature type="region of interest" description="Disordered" evidence="1">
    <location>
        <begin position="101"/>
        <end position="123"/>
    </location>
</feature>
<proteinExistence type="predicted"/>
<protein>
    <submittedName>
        <fullName evidence="3">Uncharacterized protein</fullName>
    </submittedName>
</protein>
<evidence type="ECO:0000256" key="1">
    <source>
        <dbReference type="SAM" id="MobiDB-lite"/>
    </source>
</evidence>